<dbReference type="InterPro" id="IPR017926">
    <property type="entry name" value="GATASE"/>
</dbReference>
<dbReference type="SUPFAM" id="SSF52317">
    <property type="entry name" value="Class I glutamine amidotransferase-like"/>
    <property type="match status" value="1"/>
</dbReference>
<dbReference type="RefSeq" id="WP_099025983.1">
    <property type="nucleotide sequence ID" value="NZ_JANIDW010000001.1"/>
</dbReference>
<dbReference type="PRINTS" id="PR00096">
    <property type="entry name" value="GATASE"/>
</dbReference>
<comment type="caution">
    <text evidence="3">The sequence shown here is derived from an EMBL/GenBank/DDBJ whole genome shotgun (WGS) entry which is preliminary data.</text>
</comment>
<reference evidence="3 4" key="1">
    <citation type="submission" date="2022-07" db="EMBL/GenBank/DDBJ databases">
        <title>Bombella genomes.</title>
        <authorList>
            <person name="Harer L."/>
            <person name="Styblova S."/>
            <person name="Ehrmann M."/>
        </authorList>
    </citation>
    <scope>NUCLEOTIDE SEQUENCE [LARGE SCALE GENOMIC DNA]</scope>
    <source>
        <strain evidence="3 4">TMW 2.2558</strain>
    </source>
</reference>
<proteinExistence type="predicted"/>
<dbReference type="PRINTS" id="PR00097">
    <property type="entry name" value="ANTSNTHASEII"/>
</dbReference>
<organism evidence="3 4">
    <name type="scientific">Bombella saccharophila</name>
    <dbReference type="NCBI Taxonomy" id="2967338"/>
    <lineage>
        <taxon>Bacteria</taxon>
        <taxon>Pseudomonadati</taxon>
        <taxon>Pseudomonadota</taxon>
        <taxon>Alphaproteobacteria</taxon>
        <taxon>Acetobacterales</taxon>
        <taxon>Acetobacteraceae</taxon>
        <taxon>Bombella</taxon>
    </lineage>
</organism>
<dbReference type="PROSITE" id="PS51273">
    <property type="entry name" value="GATASE_TYPE_1"/>
    <property type="match status" value="1"/>
</dbReference>
<sequence>MILLIDNYDSFTFNLVHHFGALGVECAVKRNDALTVERALEMKPSAIVLSPGPCSPDEAGICCALIEKAAGKVPVLGVCLGHQAIGQVFGADVVRADVPMHGKINAIHHDGSGVFAGLSNPVDMVRYHSLTLDPATIPASLIVNARTEDGVVMGVRHRDYPIHGVQFHPESIASNSGRELLANFLRLANVLPQSKAAVG</sequence>
<dbReference type="Gene3D" id="3.40.50.880">
    <property type="match status" value="1"/>
</dbReference>
<dbReference type="EMBL" id="JANIDW010000001">
    <property type="protein sequence ID" value="MCX5614040.1"/>
    <property type="molecule type" value="Genomic_DNA"/>
</dbReference>
<dbReference type="Proteomes" id="UP001165648">
    <property type="component" value="Unassembled WGS sequence"/>
</dbReference>
<dbReference type="InterPro" id="IPR029062">
    <property type="entry name" value="Class_I_gatase-like"/>
</dbReference>
<evidence type="ECO:0000313" key="3">
    <source>
        <dbReference type="EMBL" id="MCX5614040.1"/>
    </source>
</evidence>
<dbReference type="PANTHER" id="PTHR43418">
    <property type="entry name" value="MULTIFUNCTIONAL TRYPTOPHAN BIOSYNTHESIS PROTEIN-RELATED"/>
    <property type="match status" value="1"/>
</dbReference>
<protein>
    <submittedName>
        <fullName evidence="3">Aminodeoxychorismate/anthranilate synthase component II</fullName>
    </submittedName>
</protein>
<gene>
    <name evidence="3" type="ORF">NQF64_02085</name>
</gene>
<feature type="domain" description="Glutamine amidotransferase" evidence="2">
    <location>
        <begin position="3"/>
        <end position="185"/>
    </location>
</feature>
<dbReference type="PANTHER" id="PTHR43418:SF4">
    <property type="entry name" value="MULTIFUNCTIONAL TRYPTOPHAN BIOSYNTHESIS PROTEIN"/>
    <property type="match status" value="1"/>
</dbReference>
<keyword evidence="4" id="KW-1185">Reference proteome</keyword>
<dbReference type="InterPro" id="IPR006221">
    <property type="entry name" value="TrpG/PapA_dom"/>
</dbReference>
<evidence type="ECO:0000259" key="2">
    <source>
        <dbReference type="Pfam" id="PF00117"/>
    </source>
</evidence>
<name>A0ABT3W6T4_9PROT</name>
<accession>A0ABT3W6T4</accession>
<dbReference type="InterPro" id="IPR050472">
    <property type="entry name" value="Anth_synth/Amidotransfase"/>
</dbReference>
<dbReference type="Pfam" id="PF00117">
    <property type="entry name" value="GATase"/>
    <property type="match status" value="1"/>
</dbReference>
<evidence type="ECO:0000313" key="4">
    <source>
        <dbReference type="Proteomes" id="UP001165648"/>
    </source>
</evidence>
<dbReference type="CDD" id="cd01743">
    <property type="entry name" value="GATase1_Anthranilate_Synthase"/>
    <property type="match status" value="1"/>
</dbReference>
<dbReference type="NCBIfam" id="TIGR00566">
    <property type="entry name" value="trpG_papA"/>
    <property type="match status" value="1"/>
</dbReference>
<keyword evidence="1" id="KW-0315">Glutamine amidotransferase</keyword>
<evidence type="ECO:0000256" key="1">
    <source>
        <dbReference type="ARBA" id="ARBA00022962"/>
    </source>
</evidence>